<sequence length="321" mass="34917">MNALMWPGIYSQPHDINLLDINNPTDLYPTSLADIGANPLSSVDVSHCDRGLMIHGRHGSSESQSASLVQQLANLSVKIYNCTATFLDKGQENVDSTDSSRQSASEPPKSIYLDFDQLFSLTTEFINALKSVSVPEKDVASSLYSDILEHAISQSFSSSLVPCGEHMAEALPRTRTIIQSFPDEATMLLIASCNSQLVDAYVSIFDKTEACIEHARVPLRASSWVALLPKLQVGPVALSKVKVSDKSPVSSKSQSFMYIVLVVTLASQLWEQLVDVLRALDGSSSELTAILDIIMGKTNSLMKKVKAIKDLVGRRSGDEPL</sequence>
<evidence type="ECO:0000313" key="1">
    <source>
        <dbReference type="EMBL" id="RSL51281.1"/>
    </source>
</evidence>
<name>A0A428PDX5_9HYPO</name>
<accession>A0A428PDX5</accession>
<proteinExistence type="predicted"/>
<dbReference type="OrthoDB" id="4330117at2759"/>
<dbReference type="Proteomes" id="UP000288168">
    <property type="component" value="Unassembled WGS sequence"/>
</dbReference>
<keyword evidence="2" id="KW-1185">Reference proteome</keyword>
<dbReference type="STRING" id="1325734.A0A428PDX5"/>
<evidence type="ECO:0000313" key="2">
    <source>
        <dbReference type="Proteomes" id="UP000288168"/>
    </source>
</evidence>
<dbReference type="AlphaFoldDB" id="A0A428PDX5"/>
<gene>
    <name evidence="1" type="ORF">CEP54_011509</name>
</gene>
<comment type="caution">
    <text evidence="1">The sequence shown here is derived from an EMBL/GenBank/DDBJ whole genome shotgun (WGS) entry which is preliminary data.</text>
</comment>
<organism evidence="1 2">
    <name type="scientific">Fusarium duplospermum</name>
    <dbReference type="NCBI Taxonomy" id="1325734"/>
    <lineage>
        <taxon>Eukaryota</taxon>
        <taxon>Fungi</taxon>
        <taxon>Dikarya</taxon>
        <taxon>Ascomycota</taxon>
        <taxon>Pezizomycotina</taxon>
        <taxon>Sordariomycetes</taxon>
        <taxon>Hypocreomycetidae</taxon>
        <taxon>Hypocreales</taxon>
        <taxon>Nectriaceae</taxon>
        <taxon>Fusarium</taxon>
        <taxon>Fusarium solani species complex</taxon>
    </lineage>
</organism>
<protein>
    <submittedName>
        <fullName evidence="1">Uncharacterized protein</fullName>
    </submittedName>
</protein>
<reference evidence="1 2" key="1">
    <citation type="submission" date="2017-06" db="EMBL/GenBank/DDBJ databases">
        <title>Comparative genomic analysis of Ambrosia Fusariam Clade fungi.</title>
        <authorList>
            <person name="Stajich J.E."/>
            <person name="Carrillo J."/>
            <person name="Kijimoto T."/>
            <person name="Eskalen A."/>
            <person name="O'Donnell K."/>
            <person name="Kasson M."/>
        </authorList>
    </citation>
    <scope>NUCLEOTIDE SEQUENCE [LARGE SCALE GENOMIC DNA]</scope>
    <source>
        <strain evidence="1 2">NRRL62584</strain>
    </source>
</reference>
<dbReference type="EMBL" id="NKCI01000151">
    <property type="protein sequence ID" value="RSL51281.1"/>
    <property type="molecule type" value="Genomic_DNA"/>
</dbReference>